<organism evidence="2">
    <name type="scientific">Oryza sativa subsp. japonica</name>
    <name type="common">Rice</name>
    <dbReference type="NCBI Taxonomy" id="39947"/>
    <lineage>
        <taxon>Eukaryota</taxon>
        <taxon>Viridiplantae</taxon>
        <taxon>Streptophyta</taxon>
        <taxon>Embryophyta</taxon>
        <taxon>Tracheophyta</taxon>
        <taxon>Spermatophyta</taxon>
        <taxon>Magnoliopsida</taxon>
        <taxon>Liliopsida</taxon>
        <taxon>Poales</taxon>
        <taxon>Poaceae</taxon>
        <taxon>BOP clade</taxon>
        <taxon>Oryzoideae</taxon>
        <taxon>Oryzeae</taxon>
        <taxon>Oryzinae</taxon>
        <taxon>Oryza</taxon>
        <taxon>Oryza sativa</taxon>
    </lineage>
</organism>
<name>Q10ME3_ORYSJ</name>
<reference evidence="2" key="2">
    <citation type="submission" date="2006-06" db="EMBL/GenBank/DDBJ databases">
        <authorList>
            <person name="Buell R."/>
            <person name="Wing R.A."/>
            <person name="McCombie W.A."/>
            <person name="Ouyang S."/>
        </authorList>
    </citation>
    <scope>NUCLEOTIDE SEQUENCE</scope>
</reference>
<dbReference type="AlphaFoldDB" id="Q10ME3"/>
<feature type="compositionally biased region" description="Polar residues" evidence="1">
    <location>
        <begin position="107"/>
        <end position="119"/>
    </location>
</feature>
<feature type="region of interest" description="Disordered" evidence="1">
    <location>
        <begin position="1"/>
        <end position="29"/>
    </location>
</feature>
<feature type="region of interest" description="Disordered" evidence="1">
    <location>
        <begin position="98"/>
        <end position="142"/>
    </location>
</feature>
<proteinExistence type="predicted"/>
<protein>
    <submittedName>
        <fullName evidence="2">Uncharacterized protein</fullName>
    </submittedName>
</protein>
<evidence type="ECO:0000256" key="1">
    <source>
        <dbReference type="SAM" id="MobiDB-lite"/>
    </source>
</evidence>
<accession>Q10ME3</accession>
<reference evidence="2" key="1">
    <citation type="journal article" date="2005" name="Genome Res.">
        <title>Sequence, annotation, and analysis of synteny between rice chromosome 3 and diverged grass species.</title>
        <authorList>
            <consortium name="Rice Chromosome 3 Sequencing Consortium"/>
            <person name="Buell C.R."/>
            <person name="Yuan Q."/>
            <person name="Ouyang S."/>
            <person name="Liu J."/>
            <person name="Zhu W."/>
            <person name="Wang A."/>
            <person name="Maiti R."/>
            <person name="Haas B."/>
            <person name="Wortman J."/>
            <person name="Pertea M."/>
            <person name="Jones K.M."/>
            <person name="Kim M."/>
            <person name="Overton L."/>
            <person name="Tsitrin T."/>
            <person name="Fadrosh D."/>
            <person name="Bera J."/>
            <person name="Weaver B."/>
            <person name="Jin S."/>
            <person name="Johri S."/>
            <person name="Reardon M."/>
            <person name="Webb K."/>
            <person name="Hill J."/>
            <person name="Moffat K."/>
            <person name="Tallon L."/>
            <person name="Van Aken S."/>
            <person name="Lewis M."/>
            <person name="Utterback T."/>
            <person name="Feldblyum T."/>
            <person name="Zismann V."/>
            <person name="Iobst S."/>
            <person name="Hsiao J."/>
            <person name="de Vazeille A.R."/>
            <person name="Salzberg S.L."/>
            <person name="White O."/>
            <person name="Fraser C."/>
            <person name="Yu Y."/>
            <person name="Kim H."/>
            <person name="Rambo T."/>
            <person name="Currie J."/>
            <person name="Collura K."/>
            <person name="Kernodle-Thompson S."/>
            <person name="Wei F."/>
            <person name="Kudrna K."/>
            <person name="Ammiraju J.S."/>
            <person name="Luo M."/>
            <person name="Goicoechea J.L."/>
            <person name="Wing R.A."/>
            <person name="Henry D."/>
            <person name="Oates R."/>
            <person name="Palmer M."/>
            <person name="Pries G."/>
            <person name="Saski C."/>
            <person name="Simmons J."/>
            <person name="Soderlund C."/>
            <person name="Nelson W."/>
            <person name="de la Bastide M."/>
            <person name="Spiegel L."/>
            <person name="Nascimento L."/>
            <person name="Huang E."/>
            <person name="Preston R."/>
            <person name="Zutavern T."/>
            <person name="Palmer L."/>
            <person name="O'Shaughnessy A."/>
            <person name="Dike S."/>
            <person name="McCombie W.R."/>
            <person name="Minx P."/>
            <person name="Cordum H."/>
            <person name="Wilson R."/>
            <person name="Jin W."/>
            <person name="Lee H.R."/>
            <person name="Jiang J."/>
            <person name="Jackson S."/>
        </authorList>
    </citation>
    <scope>NUCLEOTIDE SEQUENCE [LARGE SCALE GENOMIC DNA]</scope>
</reference>
<sequence>MEGPPRFWGPWAAARPEPPPPKGRPCGPVTQEAWLTVTGAGTPPAPSHDKDDGTALARPHRHCAFPCEGAAASACSEGGEDGNGAVAQEVWLTVTGAGTLPLPHPMRTTSPWGAPTSAQPRRHHASPCGSVGPGGRREEAAW</sequence>
<dbReference type="EMBL" id="DP000009">
    <property type="protein sequence ID" value="ABF95586.1"/>
    <property type="molecule type" value="Genomic_DNA"/>
</dbReference>
<gene>
    <name evidence="2" type="ordered locus">LOC_Os03g19810</name>
</gene>
<evidence type="ECO:0000313" key="2">
    <source>
        <dbReference type="EMBL" id="ABF95586.1"/>
    </source>
</evidence>